<evidence type="ECO:0000256" key="5">
    <source>
        <dbReference type="ARBA" id="ARBA00022840"/>
    </source>
</evidence>
<dbReference type="PATRIC" id="fig|320787.5.peg.998"/>
<evidence type="ECO:0000256" key="6">
    <source>
        <dbReference type="RuleBase" id="RU366026"/>
    </source>
</evidence>
<accession>A0A0H4P7C6</accession>
<feature type="domain" description="Cobalamin adenosyltransferase-like" evidence="7">
    <location>
        <begin position="3"/>
        <end position="166"/>
    </location>
</feature>
<organism evidence="8 9">
    <name type="scientific">Cyclobacterium amurskyense</name>
    <dbReference type="NCBI Taxonomy" id="320787"/>
    <lineage>
        <taxon>Bacteria</taxon>
        <taxon>Pseudomonadati</taxon>
        <taxon>Bacteroidota</taxon>
        <taxon>Cytophagia</taxon>
        <taxon>Cytophagales</taxon>
        <taxon>Cyclobacteriaceae</taxon>
        <taxon>Cyclobacterium</taxon>
    </lineage>
</organism>
<proteinExistence type="inferred from homology"/>
<keyword evidence="9" id="KW-1185">Reference proteome</keyword>
<comment type="catalytic activity">
    <reaction evidence="6">
        <text>2 cob(II)alamin + reduced [electron-transfer flavoprotein] + 2 ATP = 2 adenosylcob(III)alamin + 2 triphosphate + oxidized [electron-transfer flavoprotein] + 3 H(+)</text>
        <dbReference type="Rhea" id="RHEA:28671"/>
        <dbReference type="Rhea" id="RHEA-COMP:10685"/>
        <dbReference type="Rhea" id="RHEA-COMP:10686"/>
        <dbReference type="ChEBI" id="CHEBI:15378"/>
        <dbReference type="ChEBI" id="CHEBI:16304"/>
        <dbReference type="ChEBI" id="CHEBI:18036"/>
        <dbReference type="ChEBI" id="CHEBI:18408"/>
        <dbReference type="ChEBI" id="CHEBI:30616"/>
        <dbReference type="ChEBI" id="CHEBI:57692"/>
        <dbReference type="ChEBI" id="CHEBI:58307"/>
        <dbReference type="EC" id="2.5.1.17"/>
    </reaction>
</comment>
<comment type="subunit">
    <text evidence="2">Homotrimer.</text>
</comment>
<evidence type="ECO:0000256" key="2">
    <source>
        <dbReference type="ARBA" id="ARBA00011233"/>
    </source>
</evidence>
<dbReference type="GO" id="GO:0008817">
    <property type="term" value="F:corrinoid adenosyltransferase activity"/>
    <property type="evidence" value="ECO:0007669"/>
    <property type="project" value="UniProtKB-UniRule"/>
</dbReference>
<dbReference type="STRING" id="320787.CA2015_0898"/>
<evidence type="ECO:0000259" key="7">
    <source>
        <dbReference type="Pfam" id="PF01923"/>
    </source>
</evidence>
<dbReference type="InterPro" id="IPR016030">
    <property type="entry name" value="CblAdoTrfase-like"/>
</dbReference>
<comment type="similarity">
    <text evidence="1 6">Belongs to the Cob(I)alamin adenosyltransferase family.</text>
</comment>
<keyword evidence="3 6" id="KW-0808">Transferase</keyword>
<sequence length="182" mass="20450">MKIYTKTGDKGKTSLFGGTRVNKSHLRIDAYGNVDELNANVGLLRDQVKNEKISGVLYKVQDRLFVIGAILACDPDKKGMKLPEFNEEDVHFLELEIDRMEANLQPLKNFIIPGGHPVVSSAHIARTVCRRAERSMVLLSENSQVDVVLLEYVNRLSDYLFVLGRQLAKDLNVNEITWHAGA</sequence>
<dbReference type="NCBIfam" id="TIGR00636">
    <property type="entry name" value="PduO_Nterm"/>
    <property type="match status" value="1"/>
</dbReference>
<dbReference type="SUPFAM" id="SSF89028">
    <property type="entry name" value="Cobalamin adenosyltransferase-like"/>
    <property type="match status" value="1"/>
</dbReference>
<dbReference type="KEGG" id="camu:CA2015_0898"/>
<dbReference type="GO" id="GO:0009236">
    <property type="term" value="P:cobalamin biosynthetic process"/>
    <property type="evidence" value="ECO:0007669"/>
    <property type="project" value="UniProtKB-UniRule"/>
</dbReference>
<keyword evidence="5 6" id="KW-0067">ATP-binding</keyword>
<dbReference type="Proteomes" id="UP000036520">
    <property type="component" value="Chromosome"/>
</dbReference>
<evidence type="ECO:0000256" key="1">
    <source>
        <dbReference type="ARBA" id="ARBA00007487"/>
    </source>
</evidence>
<comment type="pathway">
    <text evidence="6">Cofactor biosynthesis; adenosylcobalamin biosynthesis; adenosylcobalamin from cob(II)yrinate a,c-diamide: step 2/7.</text>
</comment>
<dbReference type="Pfam" id="PF01923">
    <property type="entry name" value="Cob_adeno_trans"/>
    <property type="match status" value="1"/>
</dbReference>
<evidence type="ECO:0000313" key="8">
    <source>
        <dbReference type="EMBL" id="AKP50356.1"/>
    </source>
</evidence>
<gene>
    <name evidence="8" type="ORF">CA2015_0898</name>
</gene>
<dbReference type="PANTHER" id="PTHR12213">
    <property type="entry name" value="CORRINOID ADENOSYLTRANSFERASE"/>
    <property type="match status" value="1"/>
</dbReference>
<protein>
    <recommendedName>
        <fullName evidence="6">Corrinoid adenosyltransferase</fullName>
        <ecNumber evidence="6">2.5.1.17</ecNumber>
    </recommendedName>
    <alternativeName>
        <fullName evidence="6">Cob(II)alamin adenosyltransferase</fullName>
    </alternativeName>
    <alternativeName>
        <fullName evidence="6">Cob(II)yrinic acid a,c-diamide adenosyltransferase</fullName>
    </alternativeName>
    <alternativeName>
        <fullName evidence="6">Cobinamide/cobalamin adenosyltransferase</fullName>
    </alternativeName>
</protein>
<keyword evidence="6" id="KW-0169">Cobalamin biosynthesis</keyword>
<dbReference type="EMBL" id="CP012040">
    <property type="protein sequence ID" value="AKP50356.1"/>
    <property type="molecule type" value="Genomic_DNA"/>
</dbReference>
<dbReference type="PANTHER" id="PTHR12213:SF0">
    <property type="entry name" value="CORRINOID ADENOSYLTRANSFERASE MMAB"/>
    <property type="match status" value="1"/>
</dbReference>
<evidence type="ECO:0000313" key="9">
    <source>
        <dbReference type="Proteomes" id="UP000036520"/>
    </source>
</evidence>
<comment type="catalytic activity">
    <reaction evidence="6">
        <text>2 cob(II)yrinate a,c diamide + reduced [electron-transfer flavoprotein] + 2 ATP = 2 adenosylcob(III)yrinate a,c-diamide + 2 triphosphate + oxidized [electron-transfer flavoprotein] + 3 H(+)</text>
        <dbReference type="Rhea" id="RHEA:11528"/>
        <dbReference type="Rhea" id="RHEA-COMP:10685"/>
        <dbReference type="Rhea" id="RHEA-COMP:10686"/>
        <dbReference type="ChEBI" id="CHEBI:15378"/>
        <dbReference type="ChEBI" id="CHEBI:18036"/>
        <dbReference type="ChEBI" id="CHEBI:30616"/>
        <dbReference type="ChEBI" id="CHEBI:57692"/>
        <dbReference type="ChEBI" id="CHEBI:58307"/>
        <dbReference type="ChEBI" id="CHEBI:58503"/>
        <dbReference type="ChEBI" id="CHEBI:58537"/>
        <dbReference type="EC" id="2.5.1.17"/>
    </reaction>
</comment>
<dbReference type="InterPro" id="IPR029499">
    <property type="entry name" value="PduO-typ"/>
</dbReference>
<evidence type="ECO:0000256" key="4">
    <source>
        <dbReference type="ARBA" id="ARBA00022741"/>
    </source>
</evidence>
<evidence type="ECO:0000256" key="3">
    <source>
        <dbReference type="ARBA" id="ARBA00022679"/>
    </source>
</evidence>
<keyword evidence="4 6" id="KW-0547">Nucleotide-binding</keyword>
<dbReference type="EC" id="2.5.1.17" evidence="6"/>
<dbReference type="Gene3D" id="1.20.1200.10">
    <property type="entry name" value="Cobalamin adenosyltransferase-like"/>
    <property type="match status" value="1"/>
</dbReference>
<dbReference type="RefSeq" id="WP_048640805.1">
    <property type="nucleotide sequence ID" value="NZ_CAXBGM010000027.1"/>
</dbReference>
<dbReference type="OrthoDB" id="9778896at2"/>
<dbReference type="FunFam" id="1.20.1200.10:FF:000001">
    <property type="entry name" value="Cob(I)yrinic acid a,c-diamide adenosyltransferase"/>
    <property type="match status" value="1"/>
</dbReference>
<name>A0A0H4P7C6_9BACT</name>
<dbReference type="AlphaFoldDB" id="A0A0H4P7C6"/>
<dbReference type="InterPro" id="IPR036451">
    <property type="entry name" value="CblAdoTrfase-like_sf"/>
</dbReference>
<reference evidence="8 9" key="1">
    <citation type="submission" date="2015-07" db="EMBL/GenBank/DDBJ databases">
        <authorList>
            <person name="Kim K.M."/>
        </authorList>
    </citation>
    <scope>NUCLEOTIDE SEQUENCE [LARGE SCALE GENOMIC DNA]</scope>
    <source>
        <strain evidence="8 9">KCTC 12363</strain>
    </source>
</reference>
<dbReference type="GO" id="GO:0005524">
    <property type="term" value="F:ATP binding"/>
    <property type="evidence" value="ECO:0007669"/>
    <property type="project" value="UniProtKB-UniRule"/>
</dbReference>
<dbReference type="UniPathway" id="UPA00148">
    <property type="reaction ID" value="UER00233"/>
</dbReference>